<dbReference type="GO" id="GO:0016620">
    <property type="term" value="F:oxidoreductase activity, acting on the aldehyde or oxo group of donors, NAD or NADP as acceptor"/>
    <property type="evidence" value="ECO:0007669"/>
    <property type="project" value="InterPro"/>
</dbReference>
<keyword evidence="7" id="KW-1185">Reference proteome</keyword>
<proteinExistence type="inferred from homology"/>
<evidence type="ECO:0000256" key="1">
    <source>
        <dbReference type="ARBA" id="ARBA00009986"/>
    </source>
</evidence>
<evidence type="ECO:0000256" key="4">
    <source>
        <dbReference type="RuleBase" id="RU003345"/>
    </source>
</evidence>
<dbReference type="Gene3D" id="3.40.605.10">
    <property type="entry name" value="Aldehyde Dehydrogenase, Chain A, domain 1"/>
    <property type="match status" value="1"/>
</dbReference>
<comment type="caution">
    <text evidence="6">The sequence shown here is derived from an EMBL/GenBank/DDBJ whole genome shotgun (WGS) entry which is preliminary data.</text>
</comment>
<dbReference type="PROSITE" id="PS00687">
    <property type="entry name" value="ALDEHYDE_DEHYDR_GLU"/>
    <property type="match status" value="1"/>
</dbReference>
<dbReference type="CDD" id="cd07106">
    <property type="entry name" value="ALDH_AldA-AAD23400"/>
    <property type="match status" value="1"/>
</dbReference>
<dbReference type="FunFam" id="3.40.605.10:FF:000007">
    <property type="entry name" value="NAD/NADP-dependent betaine aldehyde dehydrogenase"/>
    <property type="match status" value="1"/>
</dbReference>
<comment type="similarity">
    <text evidence="1 4">Belongs to the aldehyde dehydrogenase family.</text>
</comment>
<dbReference type="FunFam" id="3.40.309.10:FF:000009">
    <property type="entry name" value="Aldehyde dehydrogenase A"/>
    <property type="match status" value="1"/>
</dbReference>
<evidence type="ECO:0000313" key="7">
    <source>
        <dbReference type="Proteomes" id="UP000637002"/>
    </source>
</evidence>
<sequence>MDVNADYSMTIDGRAARASAAIPVVNPATGEAFAQAPDCTPAQLDEAVASARTAFKRWRQVPIDERQELLRKAGDVLAAHADELARLFTHEQGRPVDGAKQEIQGAAQWLHAVSTMRPPVEVSEDSEQQLIETRYVPLGVICAIAPWNFPVTLSMWKVAPALLAGNTMVLKPSPFTPLCTLKIGELFRDVFPPGVLNVICGGDDLGPAMTAHPGFDKISFTGSSATGKRVMESAAKDLKRITLELGGNDAAIVLPDVDLDEVAQKIFFGAFYNSAQICVATKRLYVHEAVYDGLRDRLAAIAKAVKVGDGAEQGTVLGPIQNRRQYDRVMNLLEDARANQLTLIEGAAIPDNGGFFVPVTIVDNPPESSRVVQEEAFGPILPMLKFSDVDEVIDRANASDYGLAGAIWSKDLDQAVSVARRIETGTVWVNQNLNLRPDTPFAGRKQSGFGAENGMKGLLEYMAPQAIYVAKN</sequence>
<feature type="domain" description="Aldehyde dehydrogenase" evidence="5">
    <location>
        <begin position="19"/>
        <end position="466"/>
    </location>
</feature>
<dbReference type="RefSeq" id="WP_188612086.1">
    <property type="nucleotide sequence ID" value="NZ_BMGG01000010.1"/>
</dbReference>
<dbReference type="AlphaFoldDB" id="A0A916UTU6"/>
<reference evidence="6" key="2">
    <citation type="submission" date="2020-09" db="EMBL/GenBank/DDBJ databases">
        <authorList>
            <person name="Sun Q."/>
            <person name="Zhou Y."/>
        </authorList>
    </citation>
    <scope>NUCLEOTIDE SEQUENCE</scope>
    <source>
        <strain evidence="6">CGMCC 1.12919</strain>
    </source>
</reference>
<evidence type="ECO:0000313" key="6">
    <source>
        <dbReference type="EMBL" id="GGC87620.1"/>
    </source>
</evidence>
<protein>
    <submittedName>
        <fullName evidence="6">Aldehyde dehydrogenase</fullName>
    </submittedName>
</protein>
<accession>A0A916UTU6</accession>
<dbReference type="Proteomes" id="UP000637002">
    <property type="component" value="Unassembled WGS sequence"/>
</dbReference>
<dbReference type="InterPro" id="IPR029510">
    <property type="entry name" value="Ald_DH_CS_GLU"/>
</dbReference>
<dbReference type="PANTHER" id="PTHR11699">
    <property type="entry name" value="ALDEHYDE DEHYDROGENASE-RELATED"/>
    <property type="match status" value="1"/>
</dbReference>
<dbReference type="InterPro" id="IPR016162">
    <property type="entry name" value="Ald_DH_N"/>
</dbReference>
<dbReference type="SUPFAM" id="SSF53720">
    <property type="entry name" value="ALDH-like"/>
    <property type="match status" value="1"/>
</dbReference>
<dbReference type="InterPro" id="IPR044086">
    <property type="entry name" value="LUC3-like"/>
</dbReference>
<evidence type="ECO:0000256" key="3">
    <source>
        <dbReference type="PROSITE-ProRule" id="PRU10007"/>
    </source>
</evidence>
<feature type="active site" evidence="3">
    <location>
        <position position="244"/>
    </location>
</feature>
<dbReference type="Pfam" id="PF00171">
    <property type="entry name" value="Aldedh"/>
    <property type="match status" value="1"/>
</dbReference>
<dbReference type="InterPro" id="IPR016163">
    <property type="entry name" value="Ald_DH_C"/>
</dbReference>
<evidence type="ECO:0000259" key="5">
    <source>
        <dbReference type="Pfam" id="PF00171"/>
    </source>
</evidence>
<evidence type="ECO:0000256" key="2">
    <source>
        <dbReference type="ARBA" id="ARBA00023002"/>
    </source>
</evidence>
<name>A0A916UTU6_9HYPH</name>
<dbReference type="InterPro" id="IPR016161">
    <property type="entry name" value="Ald_DH/histidinol_DH"/>
</dbReference>
<dbReference type="InterPro" id="IPR015590">
    <property type="entry name" value="Aldehyde_DH_dom"/>
</dbReference>
<gene>
    <name evidence="6" type="ORF">GCM10010994_51980</name>
</gene>
<dbReference type="Gene3D" id="3.40.309.10">
    <property type="entry name" value="Aldehyde Dehydrogenase, Chain A, domain 2"/>
    <property type="match status" value="1"/>
</dbReference>
<organism evidence="6 7">
    <name type="scientific">Chelatococcus reniformis</name>
    <dbReference type="NCBI Taxonomy" id="1494448"/>
    <lineage>
        <taxon>Bacteria</taxon>
        <taxon>Pseudomonadati</taxon>
        <taxon>Pseudomonadota</taxon>
        <taxon>Alphaproteobacteria</taxon>
        <taxon>Hyphomicrobiales</taxon>
        <taxon>Chelatococcaceae</taxon>
        <taxon>Chelatococcus</taxon>
    </lineage>
</organism>
<dbReference type="EMBL" id="BMGG01000010">
    <property type="protein sequence ID" value="GGC87620.1"/>
    <property type="molecule type" value="Genomic_DNA"/>
</dbReference>
<reference evidence="6" key="1">
    <citation type="journal article" date="2014" name="Int. J. Syst. Evol. Microbiol.">
        <title>Complete genome sequence of Corynebacterium casei LMG S-19264T (=DSM 44701T), isolated from a smear-ripened cheese.</title>
        <authorList>
            <consortium name="US DOE Joint Genome Institute (JGI-PGF)"/>
            <person name="Walter F."/>
            <person name="Albersmeier A."/>
            <person name="Kalinowski J."/>
            <person name="Ruckert C."/>
        </authorList>
    </citation>
    <scope>NUCLEOTIDE SEQUENCE</scope>
    <source>
        <strain evidence="6">CGMCC 1.12919</strain>
    </source>
</reference>
<keyword evidence="2 4" id="KW-0560">Oxidoreductase</keyword>